<dbReference type="PANTHER" id="PTHR47216">
    <property type="match status" value="1"/>
</dbReference>
<keyword evidence="1" id="KW-0472">Membrane</keyword>
<feature type="transmembrane region" description="Helical" evidence="1">
    <location>
        <begin position="77"/>
        <end position="98"/>
    </location>
</feature>
<keyword evidence="1" id="KW-1133">Transmembrane helix</keyword>
<feature type="transmembrane region" description="Helical" evidence="1">
    <location>
        <begin position="270"/>
        <end position="288"/>
    </location>
</feature>
<dbReference type="PANTHER" id="PTHR47216:SF4">
    <property type="entry name" value="OS01G0859400 PROTEIN"/>
    <property type="match status" value="1"/>
</dbReference>
<name>A0A1G5X9F3_9HYPH</name>
<dbReference type="Proteomes" id="UP000198588">
    <property type="component" value="Unassembled WGS sequence"/>
</dbReference>
<gene>
    <name evidence="2" type="ORF">SAMN02927914_02113</name>
</gene>
<reference evidence="2 3" key="1">
    <citation type="submission" date="2016-10" db="EMBL/GenBank/DDBJ databases">
        <authorList>
            <person name="de Groot N.N."/>
        </authorList>
    </citation>
    <scope>NUCLEOTIDE SEQUENCE [LARGE SCALE GENOMIC DNA]</scope>
    <source>
        <strain evidence="2 3">CGMCC 1.12097</strain>
    </source>
</reference>
<sequence>MGHLHRLGRTAALNRMVSSHASTERAEPYGRVVFRAALWLAFLTPFFYLTYGFANWLASRRDDVGSIVFSWEQSIPFIAWTIVPYWSINLFYGLSLLLNDSRQGVDRLAGRYLTAQIVAVACFVLFPLTATFVRPETTGVPGFLFAVLGGFDKPFNQAPSLHIALLVIIWDHWRHRLGGLFLPLWHAWCFLIGVSVLTTWQHHFIDIPTGALLGFFALWLFPRSGDLPFSGARLTGDAKARRLARFYALGAVLALAGAAFGAFFSAVALFLLWPALALAIVAFVYAGASAKVFQKTAEGHVSLGSRILLSPYRLGARVNIAIWTRKLPPLVAVTDGVFLGRFPTASEANSFGTVIDLAAELEKPAGANCRWISLPMIDLLPPPVTIQQQIASALESARRDGTVLVCCALGFQRSAGVVAEWLVATGRAGTPMLAREMLMAAGRPVHLAKAAERAAS</sequence>
<feature type="transmembrane region" description="Helical" evidence="1">
    <location>
        <begin position="243"/>
        <end position="264"/>
    </location>
</feature>
<proteinExistence type="predicted"/>
<dbReference type="CDD" id="cd03386">
    <property type="entry name" value="PAP2_Aur1_like"/>
    <property type="match status" value="1"/>
</dbReference>
<evidence type="ECO:0000256" key="1">
    <source>
        <dbReference type="SAM" id="Phobius"/>
    </source>
</evidence>
<dbReference type="Gene3D" id="3.90.190.10">
    <property type="entry name" value="Protein tyrosine phosphatase superfamily"/>
    <property type="match status" value="1"/>
</dbReference>
<dbReference type="STRING" id="1165689.SAMN02927914_02113"/>
<protein>
    <recommendedName>
        <fullName evidence="4">Phosphatase PAP2 family protein</fullName>
    </recommendedName>
</protein>
<evidence type="ECO:0000313" key="3">
    <source>
        <dbReference type="Proteomes" id="UP000198588"/>
    </source>
</evidence>
<feature type="transmembrane region" description="Helical" evidence="1">
    <location>
        <begin position="154"/>
        <end position="173"/>
    </location>
</feature>
<evidence type="ECO:0000313" key="2">
    <source>
        <dbReference type="EMBL" id="SDA67098.1"/>
    </source>
</evidence>
<dbReference type="EMBL" id="FMXM01000005">
    <property type="protein sequence ID" value="SDA67098.1"/>
    <property type="molecule type" value="Genomic_DNA"/>
</dbReference>
<feature type="transmembrane region" description="Helical" evidence="1">
    <location>
        <begin position="32"/>
        <end position="57"/>
    </location>
</feature>
<dbReference type="SUPFAM" id="SSF52799">
    <property type="entry name" value="(Phosphotyrosine protein) phosphatases II"/>
    <property type="match status" value="1"/>
</dbReference>
<dbReference type="AlphaFoldDB" id="A0A1G5X9F3"/>
<accession>A0A1G5X9F3</accession>
<keyword evidence="1" id="KW-0812">Transmembrane</keyword>
<dbReference type="InterPro" id="IPR029021">
    <property type="entry name" value="Prot-tyrosine_phosphatase-like"/>
</dbReference>
<organism evidence="2 3">
    <name type="scientific">Mesorhizobium qingshengii</name>
    <dbReference type="NCBI Taxonomy" id="1165689"/>
    <lineage>
        <taxon>Bacteria</taxon>
        <taxon>Pseudomonadati</taxon>
        <taxon>Pseudomonadota</taxon>
        <taxon>Alphaproteobacteria</taxon>
        <taxon>Hyphomicrobiales</taxon>
        <taxon>Phyllobacteriaceae</taxon>
        <taxon>Mesorhizobium</taxon>
    </lineage>
</organism>
<feature type="transmembrane region" description="Helical" evidence="1">
    <location>
        <begin position="204"/>
        <end position="222"/>
    </location>
</feature>
<evidence type="ECO:0008006" key="4">
    <source>
        <dbReference type="Google" id="ProtNLM"/>
    </source>
</evidence>
<feature type="transmembrane region" description="Helical" evidence="1">
    <location>
        <begin position="110"/>
        <end position="134"/>
    </location>
</feature>
<feature type="transmembrane region" description="Helical" evidence="1">
    <location>
        <begin position="180"/>
        <end position="198"/>
    </location>
</feature>